<reference evidence="1" key="1">
    <citation type="submission" date="2022-11" db="EMBL/GenBank/DDBJ databases">
        <authorList>
            <person name="Petersen C."/>
        </authorList>
    </citation>
    <scope>NUCLEOTIDE SEQUENCE</scope>
    <source>
        <strain evidence="1">IBT 16849</strain>
    </source>
</reference>
<accession>A0A9W9IWF1</accession>
<dbReference type="OrthoDB" id="4365657at2759"/>
<dbReference type="EMBL" id="JAPQKP010000006">
    <property type="protein sequence ID" value="KAJ5185417.1"/>
    <property type="molecule type" value="Genomic_DNA"/>
</dbReference>
<protein>
    <submittedName>
        <fullName evidence="1">Uncharacterized protein</fullName>
    </submittedName>
</protein>
<dbReference type="AlphaFoldDB" id="A0A9W9IWF1"/>
<sequence>MSLLGAPSSTIPLEHRQFRHFIAGTDYFEGFVAVARQEEYRSLEERILAGEGQLFMGGDDRLYIEYAVNELICTSLTDLPRTTKTNTNKLLASKAIDSSSTDLKKKKRKGKAHDLTIIRTVK</sequence>
<evidence type="ECO:0000313" key="2">
    <source>
        <dbReference type="Proteomes" id="UP001150879"/>
    </source>
</evidence>
<gene>
    <name evidence="1" type="ORF">N7472_010257</name>
</gene>
<reference evidence="1" key="2">
    <citation type="journal article" date="2023" name="IMA Fungus">
        <title>Comparative genomic study of the Penicillium genus elucidates a diverse pangenome and 15 lateral gene transfer events.</title>
        <authorList>
            <person name="Petersen C."/>
            <person name="Sorensen T."/>
            <person name="Nielsen M.R."/>
            <person name="Sondergaard T.E."/>
            <person name="Sorensen J.L."/>
            <person name="Fitzpatrick D.A."/>
            <person name="Frisvad J.C."/>
            <person name="Nielsen K.L."/>
        </authorList>
    </citation>
    <scope>NUCLEOTIDE SEQUENCE</scope>
    <source>
        <strain evidence="1">IBT 16849</strain>
    </source>
</reference>
<organism evidence="1 2">
    <name type="scientific">Penicillium cf. griseofulvum</name>
    <dbReference type="NCBI Taxonomy" id="2972120"/>
    <lineage>
        <taxon>Eukaryota</taxon>
        <taxon>Fungi</taxon>
        <taxon>Dikarya</taxon>
        <taxon>Ascomycota</taxon>
        <taxon>Pezizomycotina</taxon>
        <taxon>Eurotiomycetes</taxon>
        <taxon>Eurotiomycetidae</taxon>
        <taxon>Eurotiales</taxon>
        <taxon>Aspergillaceae</taxon>
        <taxon>Penicillium</taxon>
    </lineage>
</organism>
<keyword evidence="2" id="KW-1185">Reference proteome</keyword>
<proteinExistence type="predicted"/>
<evidence type="ECO:0000313" key="1">
    <source>
        <dbReference type="EMBL" id="KAJ5185417.1"/>
    </source>
</evidence>
<dbReference type="Proteomes" id="UP001150879">
    <property type="component" value="Unassembled WGS sequence"/>
</dbReference>
<comment type="caution">
    <text evidence="1">The sequence shown here is derived from an EMBL/GenBank/DDBJ whole genome shotgun (WGS) entry which is preliminary data.</text>
</comment>
<name>A0A9W9IWF1_9EURO</name>